<proteinExistence type="predicted"/>
<dbReference type="SUPFAM" id="SSF52047">
    <property type="entry name" value="RNI-like"/>
    <property type="match status" value="1"/>
</dbReference>
<protein>
    <recommendedName>
        <fullName evidence="3">F-box domain-containing protein</fullName>
    </recommendedName>
</protein>
<name>A0A139AZU6_GONPJ</name>
<dbReference type="Proteomes" id="UP000070544">
    <property type="component" value="Unassembled WGS sequence"/>
</dbReference>
<organism evidence="1 2">
    <name type="scientific">Gonapodya prolifera (strain JEL478)</name>
    <name type="common">Monoblepharis prolifera</name>
    <dbReference type="NCBI Taxonomy" id="1344416"/>
    <lineage>
        <taxon>Eukaryota</taxon>
        <taxon>Fungi</taxon>
        <taxon>Fungi incertae sedis</taxon>
        <taxon>Chytridiomycota</taxon>
        <taxon>Chytridiomycota incertae sedis</taxon>
        <taxon>Monoblepharidomycetes</taxon>
        <taxon>Monoblepharidales</taxon>
        <taxon>Gonapodyaceae</taxon>
        <taxon>Gonapodya</taxon>
    </lineage>
</organism>
<dbReference type="AlphaFoldDB" id="A0A139AZU6"/>
<gene>
    <name evidence="1" type="ORF">M427DRAFT_129851</name>
</gene>
<reference evidence="1 2" key="1">
    <citation type="journal article" date="2015" name="Genome Biol. Evol.">
        <title>Phylogenomic analyses indicate that early fungi evolved digesting cell walls of algal ancestors of land plants.</title>
        <authorList>
            <person name="Chang Y."/>
            <person name="Wang S."/>
            <person name="Sekimoto S."/>
            <person name="Aerts A.L."/>
            <person name="Choi C."/>
            <person name="Clum A."/>
            <person name="LaButti K.M."/>
            <person name="Lindquist E.A."/>
            <person name="Yee Ngan C."/>
            <person name="Ohm R.A."/>
            <person name="Salamov A.A."/>
            <person name="Grigoriev I.V."/>
            <person name="Spatafora J.W."/>
            <person name="Berbee M.L."/>
        </authorList>
    </citation>
    <scope>NUCLEOTIDE SEQUENCE [LARGE SCALE GENOMIC DNA]</scope>
    <source>
        <strain evidence="1 2">JEL478</strain>
    </source>
</reference>
<evidence type="ECO:0000313" key="2">
    <source>
        <dbReference type="Proteomes" id="UP000070544"/>
    </source>
</evidence>
<dbReference type="EMBL" id="KQ965731">
    <property type="protein sequence ID" value="KXS22083.1"/>
    <property type="molecule type" value="Genomic_DNA"/>
</dbReference>
<accession>A0A139AZU6</accession>
<dbReference type="Gene3D" id="3.80.10.10">
    <property type="entry name" value="Ribonuclease Inhibitor"/>
    <property type="match status" value="1"/>
</dbReference>
<sequence>MEHRDFGIFETLVSLLALACVVGYHRRIRAPTVKCSPHAIAMRTFTGYFRRKYLYEVPCKDPSRPRILEIPPELKLKVFQYLDKPALRNYLLLSKVAFRDVVEFLYTAPVLRIPPLTQKHLEDRIESLPFASVCKVGPRTSVYTSFVRTLTVEAAAGSYGRGSNPAPELPSQVTSIVGRCISICENITSLTLRATSSHGRLHVLPQALLRSIERLQMLEALELEGWEMAYSKLTFSSGTHKSGLRTLTLRKCNLGLLREILQWRTTLRNLKLEVCSNLSSSRLLSVLDALSTTGESMKLEVLIYEPIEPSCAMDDHAVMRLVELLHGFPLTDGGSTEASDFVRPQSPIHTLSIPCGGLTDASSRALSHLPHLTHLTVLGARSTSMESASDSALESIVKGLPNLEFLKLQSLLLGPKASEALVEAGTTPKLNDLDQKKPLRVSLNRCAISIPTDGLWRAFGWRLEMQHCRILE</sequence>
<evidence type="ECO:0008006" key="3">
    <source>
        <dbReference type="Google" id="ProtNLM"/>
    </source>
</evidence>
<dbReference type="InterPro" id="IPR032675">
    <property type="entry name" value="LRR_dom_sf"/>
</dbReference>
<keyword evidence="2" id="KW-1185">Reference proteome</keyword>
<evidence type="ECO:0000313" key="1">
    <source>
        <dbReference type="EMBL" id="KXS22083.1"/>
    </source>
</evidence>